<evidence type="ECO:0000256" key="8">
    <source>
        <dbReference type="ARBA" id="ARBA00023065"/>
    </source>
</evidence>
<dbReference type="AlphaFoldDB" id="A0A538U027"/>
<dbReference type="GO" id="GO:0046961">
    <property type="term" value="F:proton-transporting ATPase activity, rotational mechanism"/>
    <property type="evidence" value="ECO:0007669"/>
    <property type="project" value="TreeGrafter"/>
</dbReference>
<keyword evidence="8 13" id="KW-0406">Ion transport</keyword>
<evidence type="ECO:0000256" key="2">
    <source>
        <dbReference type="ARBA" id="ARBA00022448"/>
    </source>
</evidence>
<proteinExistence type="inferred from homology"/>
<sequence length="162" mass="18406">MNLVDIRQVVTQILGFLLMVWILRRYAWGPVMGMLEARREKIAGEFKEADRLKAEALGLKTRYEADLKGIEAQARQRLQEAVAEGQRVAGEIRAQAQRDAAVRMERAADEIVREREKAKEALKLQVVALSIRTAEKILRQKLDDPAQRKLAGEFIDEVGALR</sequence>
<organism evidence="15 16">
    <name type="scientific">Eiseniibacteriota bacterium</name>
    <dbReference type="NCBI Taxonomy" id="2212470"/>
    <lineage>
        <taxon>Bacteria</taxon>
        <taxon>Candidatus Eiseniibacteriota</taxon>
    </lineage>
</organism>
<dbReference type="EMBL" id="VBPB01000331">
    <property type="protein sequence ID" value="TMQ69203.1"/>
    <property type="molecule type" value="Genomic_DNA"/>
</dbReference>
<comment type="subunit">
    <text evidence="13">F-type ATPases have 2 components, F(1) - the catalytic core - and F(0) - the membrane proton channel. F(1) has five subunits: alpha(3), beta(3), gamma(1), delta(1), epsilon(1). F(0) has three main subunits: a(1), b(2) and c(10-14). The alpha and beta chains form an alternating ring which encloses part of the gamma chain. F(1) is attached to F(0) by a central stalk formed by the gamma and epsilon chains, while a peripheral stalk is formed by the delta and b chains.</text>
</comment>
<dbReference type="GO" id="GO:0045259">
    <property type="term" value="C:proton-transporting ATP synthase complex"/>
    <property type="evidence" value="ECO:0007669"/>
    <property type="project" value="UniProtKB-KW"/>
</dbReference>
<protein>
    <recommendedName>
        <fullName evidence="13">ATP synthase subunit b</fullName>
    </recommendedName>
    <alternativeName>
        <fullName evidence="13">ATP synthase F(0) sector subunit b</fullName>
    </alternativeName>
    <alternativeName>
        <fullName evidence="13">ATPase subunit I</fullName>
    </alternativeName>
    <alternativeName>
        <fullName evidence="13">F-type ATPase subunit b</fullName>
        <shortName evidence="13">F-ATPase subunit b</shortName>
    </alternativeName>
</protein>
<evidence type="ECO:0000256" key="12">
    <source>
        <dbReference type="ARBA" id="ARBA00037847"/>
    </source>
</evidence>
<dbReference type="InterPro" id="IPR050059">
    <property type="entry name" value="ATP_synthase_B_chain"/>
</dbReference>
<comment type="function">
    <text evidence="13">Component of the F(0) channel, it forms part of the peripheral stalk, linking F(1) to F(0).</text>
</comment>
<keyword evidence="9 13" id="KW-0472">Membrane</keyword>
<dbReference type="InterPro" id="IPR005864">
    <property type="entry name" value="ATP_synth_F0_bsu_bac"/>
</dbReference>
<accession>A0A538U027</accession>
<keyword evidence="5 13" id="KW-0812">Transmembrane</keyword>
<comment type="caution">
    <text evidence="15">The sequence shown here is derived from an EMBL/GenBank/DDBJ whole genome shotgun (WGS) entry which is preliminary data.</text>
</comment>
<dbReference type="GO" id="GO:0005886">
    <property type="term" value="C:plasma membrane"/>
    <property type="evidence" value="ECO:0007669"/>
    <property type="project" value="UniProtKB-SubCell"/>
</dbReference>
<dbReference type="InterPro" id="IPR002146">
    <property type="entry name" value="ATP_synth_b/b'su_bac/chlpt"/>
</dbReference>
<dbReference type="CDD" id="cd06503">
    <property type="entry name" value="ATP-synt_Fo_b"/>
    <property type="match status" value="1"/>
</dbReference>
<keyword evidence="3 13" id="KW-1003">Cell membrane</keyword>
<evidence type="ECO:0000256" key="6">
    <source>
        <dbReference type="ARBA" id="ARBA00022781"/>
    </source>
</evidence>
<dbReference type="GO" id="GO:0012505">
    <property type="term" value="C:endomembrane system"/>
    <property type="evidence" value="ECO:0007669"/>
    <property type="project" value="UniProtKB-SubCell"/>
</dbReference>
<gene>
    <name evidence="13 15" type="primary">atpF</name>
    <name evidence="15" type="ORF">E6K81_15460</name>
</gene>
<evidence type="ECO:0000256" key="13">
    <source>
        <dbReference type="HAMAP-Rule" id="MF_01398"/>
    </source>
</evidence>
<dbReference type="NCBIfam" id="TIGR01144">
    <property type="entry name" value="ATP_synt_b"/>
    <property type="match status" value="1"/>
</dbReference>
<keyword evidence="10 13" id="KW-0066">ATP synthesis</keyword>
<evidence type="ECO:0000256" key="9">
    <source>
        <dbReference type="ARBA" id="ARBA00023136"/>
    </source>
</evidence>
<evidence type="ECO:0000256" key="11">
    <source>
        <dbReference type="ARBA" id="ARBA00025198"/>
    </source>
</evidence>
<comment type="subcellular location">
    <subcellularLocation>
        <location evidence="13">Cell membrane</location>
        <topology evidence="13">Single-pass membrane protein</topology>
    </subcellularLocation>
    <subcellularLocation>
        <location evidence="12">Endomembrane system</location>
        <topology evidence="12">Single-pass membrane protein</topology>
    </subcellularLocation>
</comment>
<dbReference type="GO" id="GO:0046933">
    <property type="term" value="F:proton-transporting ATP synthase activity, rotational mechanism"/>
    <property type="evidence" value="ECO:0007669"/>
    <property type="project" value="UniProtKB-UniRule"/>
</dbReference>
<evidence type="ECO:0000256" key="7">
    <source>
        <dbReference type="ARBA" id="ARBA00022989"/>
    </source>
</evidence>
<evidence type="ECO:0000256" key="4">
    <source>
        <dbReference type="ARBA" id="ARBA00022547"/>
    </source>
</evidence>
<evidence type="ECO:0000256" key="14">
    <source>
        <dbReference type="RuleBase" id="RU003848"/>
    </source>
</evidence>
<dbReference type="PANTHER" id="PTHR33445">
    <property type="entry name" value="ATP SYNTHASE SUBUNIT B', CHLOROPLASTIC"/>
    <property type="match status" value="1"/>
</dbReference>
<dbReference type="Proteomes" id="UP000319771">
    <property type="component" value="Unassembled WGS sequence"/>
</dbReference>
<dbReference type="Pfam" id="PF00430">
    <property type="entry name" value="ATP-synt_B"/>
    <property type="match status" value="1"/>
</dbReference>
<evidence type="ECO:0000256" key="3">
    <source>
        <dbReference type="ARBA" id="ARBA00022475"/>
    </source>
</evidence>
<comment type="similarity">
    <text evidence="1 13 14">Belongs to the ATPase B chain family.</text>
</comment>
<comment type="function">
    <text evidence="11 13">F(1)F(0) ATP synthase produces ATP from ADP in the presence of a proton or sodium gradient. F-type ATPases consist of two structural domains, F(1) containing the extramembraneous catalytic core and F(0) containing the membrane proton channel, linked together by a central stalk and a peripheral stalk. During catalysis, ATP synthesis in the catalytic domain of F(1) is coupled via a rotary mechanism of the central stalk subunits to proton translocation.</text>
</comment>
<reference evidence="15 16" key="1">
    <citation type="journal article" date="2019" name="Nat. Microbiol.">
        <title>Mediterranean grassland soil C-N compound turnover is dependent on rainfall and depth, and is mediated by genomically divergent microorganisms.</title>
        <authorList>
            <person name="Diamond S."/>
            <person name="Andeer P.F."/>
            <person name="Li Z."/>
            <person name="Crits-Christoph A."/>
            <person name="Burstein D."/>
            <person name="Anantharaman K."/>
            <person name="Lane K.R."/>
            <person name="Thomas B.C."/>
            <person name="Pan C."/>
            <person name="Northen T.R."/>
            <person name="Banfield J.F."/>
        </authorList>
    </citation>
    <scope>NUCLEOTIDE SEQUENCE [LARGE SCALE GENOMIC DNA]</scope>
    <source>
        <strain evidence="15">WS_11</strain>
    </source>
</reference>
<evidence type="ECO:0000313" key="16">
    <source>
        <dbReference type="Proteomes" id="UP000319771"/>
    </source>
</evidence>
<evidence type="ECO:0000256" key="1">
    <source>
        <dbReference type="ARBA" id="ARBA00005513"/>
    </source>
</evidence>
<evidence type="ECO:0000313" key="15">
    <source>
        <dbReference type="EMBL" id="TMQ69203.1"/>
    </source>
</evidence>
<dbReference type="PANTHER" id="PTHR33445:SF1">
    <property type="entry name" value="ATP SYNTHASE SUBUNIT B"/>
    <property type="match status" value="1"/>
</dbReference>
<evidence type="ECO:0000256" key="5">
    <source>
        <dbReference type="ARBA" id="ARBA00022692"/>
    </source>
</evidence>
<keyword evidence="6 13" id="KW-0375">Hydrogen ion transport</keyword>
<keyword evidence="7 13" id="KW-1133">Transmembrane helix</keyword>
<name>A0A538U027_UNCEI</name>
<keyword evidence="4 13" id="KW-0138">CF(0)</keyword>
<evidence type="ECO:0000256" key="10">
    <source>
        <dbReference type="ARBA" id="ARBA00023310"/>
    </source>
</evidence>
<feature type="transmembrane region" description="Helical" evidence="13">
    <location>
        <begin position="6"/>
        <end position="23"/>
    </location>
</feature>
<keyword evidence="2 13" id="KW-0813">Transport</keyword>
<dbReference type="HAMAP" id="MF_01398">
    <property type="entry name" value="ATP_synth_b_bprime"/>
    <property type="match status" value="1"/>
</dbReference>